<dbReference type="EMBL" id="MU866205">
    <property type="protein sequence ID" value="KAK4176191.1"/>
    <property type="molecule type" value="Genomic_DNA"/>
</dbReference>
<evidence type="ECO:0000313" key="3">
    <source>
        <dbReference type="Proteomes" id="UP001302321"/>
    </source>
</evidence>
<dbReference type="CDD" id="cd04301">
    <property type="entry name" value="NAT_SF"/>
    <property type="match status" value="1"/>
</dbReference>
<dbReference type="SUPFAM" id="SSF55729">
    <property type="entry name" value="Acyl-CoA N-acyltransferases (Nat)"/>
    <property type="match status" value="1"/>
</dbReference>
<organism evidence="2 3">
    <name type="scientific">Triangularia setosa</name>
    <dbReference type="NCBI Taxonomy" id="2587417"/>
    <lineage>
        <taxon>Eukaryota</taxon>
        <taxon>Fungi</taxon>
        <taxon>Dikarya</taxon>
        <taxon>Ascomycota</taxon>
        <taxon>Pezizomycotina</taxon>
        <taxon>Sordariomycetes</taxon>
        <taxon>Sordariomycetidae</taxon>
        <taxon>Sordariales</taxon>
        <taxon>Podosporaceae</taxon>
        <taxon>Triangularia</taxon>
    </lineage>
</organism>
<protein>
    <submittedName>
        <fullName evidence="2">Acyl-CoA N-acyltransferase</fullName>
    </submittedName>
</protein>
<dbReference type="PANTHER" id="PTHR42791">
    <property type="entry name" value="GNAT FAMILY ACETYLTRANSFERASE"/>
    <property type="match status" value="1"/>
</dbReference>
<evidence type="ECO:0000313" key="2">
    <source>
        <dbReference type="EMBL" id="KAK4176191.1"/>
    </source>
</evidence>
<dbReference type="Gene3D" id="3.40.630.30">
    <property type="match status" value="1"/>
</dbReference>
<evidence type="ECO:0000259" key="1">
    <source>
        <dbReference type="PROSITE" id="PS51186"/>
    </source>
</evidence>
<feature type="domain" description="N-acetyltransferase" evidence="1">
    <location>
        <begin position="78"/>
        <end position="230"/>
    </location>
</feature>
<dbReference type="Proteomes" id="UP001302321">
    <property type="component" value="Unassembled WGS sequence"/>
</dbReference>
<reference evidence="2" key="2">
    <citation type="submission" date="2023-05" db="EMBL/GenBank/DDBJ databases">
        <authorList>
            <consortium name="Lawrence Berkeley National Laboratory"/>
            <person name="Steindorff A."/>
            <person name="Hensen N."/>
            <person name="Bonometti L."/>
            <person name="Westerberg I."/>
            <person name="Brannstrom I.O."/>
            <person name="Guillou S."/>
            <person name="Cros-Aarteil S."/>
            <person name="Calhoun S."/>
            <person name="Haridas S."/>
            <person name="Kuo A."/>
            <person name="Mondo S."/>
            <person name="Pangilinan J."/>
            <person name="Riley R."/>
            <person name="Labutti K."/>
            <person name="Andreopoulos B."/>
            <person name="Lipzen A."/>
            <person name="Chen C."/>
            <person name="Yanf M."/>
            <person name="Daum C."/>
            <person name="Ng V."/>
            <person name="Clum A."/>
            <person name="Ohm R."/>
            <person name="Martin F."/>
            <person name="Silar P."/>
            <person name="Natvig D."/>
            <person name="Lalanne C."/>
            <person name="Gautier V."/>
            <person name="Ament-Velasquez S.L."/>
            <person name="Kruys A."/>
            <person name="Hutchinson M.I."/>
            <person name="Powell A.J."/>
            <person name="Barry K."/>
            <person name="Miller A.N."/>
            <person name="Grigoriev I.V."/>
            <person name="Debuchy R."/>
            <person name="Gladieux P."/>
            <person name="Thoren M.H."/>
            <person name="Johannesson H."/>
        </authorList>
    </citation>
    <scope>NUCLEOTIDE SEQUENCE</scope>
    <source>
        <strain evidence="2">CBS 892.96</strain>
    </source>
</reference>
<name>A0AAN6W867_9PEZI</name>
<dbReference type="AlphaFoldDB" id="A0AAN6W867"/>
<dbReference type="PANTHER" id="PTHR42791:SF2">
    <property type="entry name" value="N-ACETYLTRANSFERASE DOMAIN-CONTAINING PROTEIN"/>
    <property type="match status" value="1"/>
</dbReference>
<dbReference type="GO" id="GO:0016747">
    <property type="term" value="F:acyltransferase activity, transferring groups other than amino-acyl groups"/>
    <property type="evidence" value="ECO:0007669"/>
    <property type="project" value="InterPro"/>
</dbReference>
<reference evidence="2" key="1">
    <citation type="journal article" date="2023" name="Mol. Phylogenet. Evol.">
        <title>Genome-scale phylogeny and comparative genomics of the fungal order Sordariales.</title>
        <authorList>
            <person name="Hensen N."/>
            <person name="Bonometti L."/>
            <person name="Westerberg I."/>
            <person name="Brannstrom I.O."/>
            <person name="Guillou S."/>
            <person name="Cros-Aarteil S."/>
            <person name="Calhoun S."/>
            <person name="Haridas S."/>
            <person name="Kuo A."/>
            <person name="Mondo S."/>
            <person name="Pangilinan J."/>
            <person name="Riley R."/>
            <person name="LaButti K."/>
            <person name="Andreopoulos B."/>
            <person name="Lipzen A."/>
            <person name="Chen C."/>
            <person name="Yan M."/>
            <person name="Daum C."/>
            <person name="Ng V."/>
            <person name="Clum A."/>
            <person name="Steindorff A."/>
            <person name="Ohm R.A."/>
            <person name="Martin F."/>
            <person name="Silar P."/>
            <person name="Natvig D.O."/>
            <person name="Lalanne C."/>
            <person name="Gautier V."/>
            <person name="Ament-Velasquez S.L."/>
            <person name="Kruys A."/>
            <person name="Hutchinson M.I."/>
            <person name="Powell A.J."/>
            <person name="Barry K."/>
            <person name="Miller A.N."/>
            <person name="Grigoriev I.V."/>
            <person name="Debuchy R."/>
            <person name="Gladieux P."/>
            <person name="Hiltunen Thoren M."/>
            <person name="Johannesson H."/>
        </authorList>
    </citation>
    <scope>NUCLEOTIDE SEQUENCE</scope>
    <source>
        <strain evidence="2">CBS 892.96</strain>
    </source>
</reference>
<dbReference type="InterPro" id="IPR000182">
    <property type="entry name" value="GNAT_dom"/>
</dbReference>
<sequence length="259" mass="28719">MTSVHHHLRLATEADLLAMADVLNAASRQDPIYPYRFPDRHLYPSEFALLCRQKCSEYLASSTVVVCEMPSATQTGAMRVVAFAVWDTPASYHRVQARTGRLEPLPSQRPSSLGVPITIGHKDRMDAFKSACVEYKASFFDAKYKRGHVMLRILLCHPDYQRQGAGRALTEWGIQEARRLGLYTTVFASPMGLRLYTKLGFTEIGRFRVEVEGDEEHLEIPALVLSPTARMWEAGRKGSCGMVTGTAGAYNGASSTVCA</sequence>
<dbReference type="PROSITE" id="PS51186">
    <property type="entry name" value="GNAT"/>
    <property type="match status" value="1"/>
</dbReference>
<gene>
    <name evidence="2" type="ORF">QBC36DRAFT_188078</name>
</gene>
<keyword evidence="3" id="KW-1185">Reference proteome</keyword>
<dbReference type="InterPro" id="IPR052523">
    <property type="entry name" value="Trichothecene_AcTrans"/>
</dbReference>
<proteinExistence type="predicted"/>
<dbReference type="Pfam" id="PF13508">
    <property type="entry name" value="Acetyltransf_7"/>
    <property type="match status" value="1"/>
</dbReference>
<accession>A0AAN6W867</accession>
<dbReference type="InterPro" id="IPR016181">
    <property type="entry name" value="Acyl_CoA_acyltransferase"/>
</dbReference>
<comment type="caution">
    <text evidence="2">The sequence shown here is derived from an EMBL/GenBank/DDBJ whole genome shotgun (WGS) entry which is preliminary data.</text>
</comment>